<keyword evidence="2" id="KW-0560">Oxidoreductase</keyword>
<proteinExistence type="inferred from homology"/>
<dbReference type="Proteomes" id="UP000683429">
    <property type="component" value="Chromosome"/>
</dbReference>
<evidence type="ECO:0000256" key="1">
    <source>
        <dbReference type="ARBA" id="ARBA00006484"/>
    </source>
</evidence>
<keyword evidence="4" id="KW-1185">Reference proteome</keyword>
<gene>
    <name evidence="3" type="ORF">KP014_04295</name>
</gene>
<dbReference type="Pfam" id="PF13561">
    <property type="entry name" value="adh_short_C2"/>
    <property type="match status" value="1"/>
</dbReference>
<evidence type="ECO:0000313" key="3">
    <source>
        <dbReference type="EMBL" id="QWU18158.1"/>
    </source>
</evidence>
<evidence type="ECO:0000256" key="2">
    <source>
        <dbReference type="ARBA" id="ARBA00023002"/>
    </source>
</evidence>
<accession>A0ABX8HJD9</accession>
<evidence type="ECO:0000313" key="4">
    <source>
        <dbReference type="Proteomes" id="UP000683429"/>
    </source>
</evidence>
<reference evidence="3 4" key="1">
    <citation type="submission" date="2021-06" db="EMBL/GenBank/DDBJ databases">
        <title>Whole genome sequence of Paenibacillus sophorae DSM23020 for comparative genomics.</title>
        <authorList>
            <person name="Kim M.-J."/>
            <person name="Lee G."/>
            <person name="Shin J.-H."/>
        </authorList>
    </citation>
    <scope>NUCLEOTIDE SEQUENCE [LARGE SCALE GENOMIC DNA]</scope>
    <source>
        <strain evidence="3 4">DSM 23020</strain>
    </source>
</reference>
<dbReference type="EMBL" id="CP076607">
    <property type="protein sequence ID" value="QWU18158.1"/>
    <property type="molecule type" value="Genomic_DNA"/>
</dbReference>
<dbReference type="PANTHER" id="PTHR43639:SF1">
    <property type="entry name" value="SHORT-CHAIN DEHYDROGENASE_REDUCTASE FAMILY PROTEIN"/>
    <property type="match status" value="1"/>
</dbReference>
<name>A0ABX8HJD9_9BACL</name>
<protein>
    <submittedName>
        <fullName evidence="3">SDR family oxidoreductase</fullName>
    </submittedName>
</protein>
<dbReference type="PANTHER" id="PTHR43639">
    <property type="entry name" value="OXIDOREDUCTASE, SHORT-CHAIN DEHYDROGENASE/REDUCTASE FAMILY (AFU_ORTHOLOGUE AFUA_5G02870)"/>
    <property type="match status" value="1"/>
</dbReference>
<sequence>MNSATKELAIEYAANGIRVNAVSPGVIKTPMHPVETHDFLNKLHPVGRMGEVQEIVEAILYLESASFVTGEILHVDGGQNAGHW</sequence>
<organism evidence="3 4">
    <name type="scientific">Paenibacillus sophorae</name>
    <dbReference type="NCBI Taxonomy" id="1333845"/>
    <lineage>
        <taxon>Bacteria</taxon>
        <taxon>Bacillati</taxon>
        <taxon>Bacillota</taxon>
        <taxon>Bacilli</taxon>
        <taxon>Bacillales</taxon>
        <taxon>Paenibacillaceae</taxon>
        <taxon>Paenibacillus</taxon>
    </lineage>
</organism>
<dbReference type="InterPro" id="IPR002347">
    <property type="entry name" value="SDR_fam"/>
</dbReference>
<comment type="similarity">
    <text evidence="1">Belongs to the short-chain dehydrogenases/reductases (SDR) family.</text>
</comment>